<organism evidence="1 2">
    <name type="scientific">Plasmodium brasilianum</name>
    <dbReference type="NCBI Taxonomy" id="5824"/>
    <lineage>
        <taxon>Eukaryota</taxon>
        <taxon>Sar</taxon>
        <taxon>Alveolata</taxon>
        <taxon>Apicomplexa</taxon>
        <taxon>Aconoidasida</taxon>
        <taxon>Haemosporida</taxon>
        <taxon>Plasmodiidae</taxon>
        <taxon>Plasmodium</taxon>
        <taxon>Plasmodium (Plasmodium)</taxon>
    </lineage>
</organism>
<gene>
    <name evidence="1" type="ORF">MKS88_002904</name>
</gene>
<dbReference type="Proteomes" id="UP001056978">
    <property type="component" value="Chromosome 9"/>
</dbReference>
<evidence type="ECO:0000313" key="1">
    <source>
        <dbReference type="EMBL" id="KAI4838425.1"/>
    </source>
</evidence>
<proteinExistence type="predicted"/>
<name>A0ACB9YBQ8_PLABR</name>
<dbReference type="EMBL" id="CM043777">
    <property type="protein sequence ID" value="KAI4838425.1"/>
    <property type="molecule type" value="Genomic_DNA"/>
</dbReference>
<protein>
    <submittedName>
        <fullName evidence="1">Conserved oligomeric Golgi complex subunit 2</fullName>
    </submittedName>
</protein>
<sequence>MNVENIFGNEEVNVEEIEKLSNSEIKTRVSLIETEIKILKNEHTRLKNEYKSLQEKIKDNVEKIHLNKMLPYLVANVVESLDLEDEEEENEPKDEYDLYDNNLKIKHEEGFRDIDDEKRGKCMVIKTSTRQTIFLPVPGLIEASELKPGDLVGVNKDSYLIIDKLPPEYDNRVKAMEVIEKPSEDYSDIGGLDKQIEDLVEAIVLPMLHKEKFEKIGIKPPKGVLMHGPPGTGKTLLARACASQTNATFLKLAGPQLVQMFIGDGAKMVRDAFNLAKEKAPAIIFIDELDAIGTKRFDSELSGDREVQRTMLELLNQLDGFSTDDTVKVIAATNRPDTLDPALLRSGRLDRKIELPHPNEESRARILQIHSRKMNVHKDVNFEELARSTDDFNGAQLKAVCVEAGMIALRRGATEIDHEDFVEGITSVLSKKKSTLNYFTVNLCSVNLCSVNLCSVKNEHKIEVKNEHKIEVKNEHKIEVKNEHKIEVKNEHKIEVKNEHKIEVKNEHKIEVKNELKSEVKNELKSEVKNELKSEVKNELKSEVKNELKSEVKNELKSEVKNEMDEEQNKSLFSRKEELLKSENIMKIMNESMTYVVEASRYKPLCEIKKDLELMKNIIHGDIIKILNKNYEEFMSLPSNLNIIENIIPILEKEIRISKTYVKKLLTEINAINKSTHDILTDKINIFYIKNIVKTNIEIEQLISKIQKEIKIYERSENYTLLVNIERKLSSFSDNNEMVRNFMEDICKKNNFYLFYYLSQRIINLTKGIWNIKAMLYNNYKRIYKVTRTLEGLKELIEKYGISSKCDKDIVEITKYYSFEYLNDNLKGLIMKVQKYTNQLSYIFLRMIKEDIIKNIRDDFILNQCTNYILNACYMLDHFDTFIQQFYEVFIKYMEDHTFQSYEEFLLHVREHLLEDTNIVEVNKRIDKIDEGALFCSNGIVTKLLDLIKSKYCNIFLLKYCDVFIENYIKTANFLNEIKKERKIYEQFVLDEIINNFLKNFEREAYSQYILNILENKINENYNYMILFDKKYIFDNNSYWLKHTINLIKIFKILFTSKYYISTCLPNYLSFIFKHFKNYISNTESFLLFLEENNNHKNITTIDKTKFNFSLTLTYNSIGFFLSDFLSLRNLFKTSCKIKKFINRKSPTYFVVPKKIGNVPTWIFTKIIASYANGYYQHDENNKNCSYLSSDHFVVSSSSSTSSSASDWCENMNDILMQEKYFSDLMNRWNSNDTKLSKKDGSNLPYVQAANKLLQQGDEDEKVHQKMNAQMRVQVYEGARVLMHERSGDSNIDSHSGSDDGWDVSCDRKHPHSNPYMDIQQIELKNSNTKSLNRAKKGNNTSSACAANIIPSVEQNEDKECEQNSSLQKLGKDNKNTLKEKRKKMKLHLHIYQKNSKRKIIHDINCINGFLKTLSKIVLNTQKSFEEYFINKMFEICSSFLVYLHSLLAIYKMTNKRVPEKPSEQVDKVILPLISFKAFYEDIIADVIVEGIITKIVDKINDYFLKEIKTIINVKIGEQNERIVKFNLCNLLKDDEIPYEEKIQRQIYLDICHYEKICNENFKINKENNSSMGTLVNYFVLKE</sequence>
<keyword evidence="2" id="KW-1185">Reference proteome</keyword>
<comment type="caution">
    <text evidence="1">The sequence shown here is derived from an EMBL/GenBank/DDBJ whole genome shotgun (WGS) entry which is preliminary data.</text>
</comment>
<reference evidence="1" key="1">
    <citation type="submission" date="2022-06" db="EMBL/GenBank/DDBJ databases">
        <title>The First Complete Genome of the Simian Malaria Parasite Plasmodium brasilianum.</title>
        <authorList>
            <person name="Bajic M."/>
            <person name="Ravishankar S."/>
        </authorList>
    </citation>
    <scope>NUCLEOTIDE SEQUENCE</scope>
    <source>
        <strain evidence="1">Bolivian I</strain>
    </source>
</reference>
<evidence type="ECO:0000313" key="2">
    <source>
        <dbReference type="Proteomes" id="UP001056978"/>
    </source>
</evidence>
<accession>A0ACB9YBQ8</accession>